<protein>
    <submittedName>
        <fullName evidence="6">YbfB/YjiJ family MFS transporter</fullName>
    </submittedName>
</protein>
<feature type="transmembrane region" description="Helical" evidence="4">
    <location>
        <begin position="269"/>
        <end position="289"/>
    </location>
</feature>
<feature type="transmembrane region" description="Helical" evidence="4">
    <location>
        <begin position="18"/>
        <end position="42"/>
    </location>
</feature>
<dbReference type="PROSITE" id="PS50850">
    <property type="entry name" value="MFS"/>
    <property type="match status" value="1"/>
</dbReference>
<feature type="transmembrane region" description="Helical" evidence="4">
    <location>
        <begin position="150"/>
        <end position="175"/>
    </location>
</feature>
<feature type="transmembrane region" description="Helical" evidence="4">
    <location>
        <begin position="350"/>
        <end position="378"/>
    </location>
</feature>
<evidence type="ECO:0000256" key="3">
    <source>
        <dbReference type="ARBA" id="ARBA00023136"/>
    </source>
</evidence>
<dbReference type="RefSeq" id="WP_274106326.1">
    <property type="nucleotide sequence ID" value="NZ_JAPCKI010000001.1"/>
</dbReference>
<gene>
    <name evidence="6" type="ORF">OIN59_01300</name>
</gene>
<dbReference type="SUPFAM" id="SSF103473">
    <property type="entry name" value="MFS general substrate transporter"/>
    <property type="match status" value="1"/>
</dbReference>
<evidence type="ECO:0000256" key="1">
    <source>
        <dbReference type="ARBA" id="ARBA00022692"/>
    </source>
</evidence>
<evidence type="ECO:0000259" key="5">
    <source>
        <dbReference type="PROSITE" id="PS50850"/>
    </source>
</evidence>
<feature type="transmembrane region" description="Helical" evidence="4">
    <location>
        <begin position="117"/>
        <end position="138"/>
    </location>
</feature>
<evidence type="ECO:0000256" key="2">
    <source>
        <dbReference type="ARBA" id="ARBA00022989"/>
    </source>
</evidence>
<dbReference type="Gene3D" id="1.20.1250.20">
    <property type="entry name" value="MFS general substrate transporter like domains"/>
    <property type="match status" value="2"/>
</dbReference>
<feature type="domain" description="Major facilitator superfamily (MFS) profile" evidence="5">
    <location>
        <begin position="17"/>
        <end position="408"/>
    </location>
</feature>
<dbReference type="InterPro" id="IPR020846">
    <property type="entry name" value="MFS_dom"/>
</dbReference>
<keyword evidence="1 4" id="KW-0812">Transmembrane</keyword>
<comment type="caution">
    <text evidence="6">The sequence shown here is derived from an EMBL/GenBank/DDBJ whole genome shotgun (WGS) entry which is preliminary data.</text>
</comment>
<accession>A0ABT5RS94</accession>
<keyword evidence="2 4" id="KW-1133">Transmembrane helix</keyword>
<dbReference type="Pfam" id="PF06779">
    <property type="entry name" value="MFS_4"/>
    <property type="match status" value="1"/>
</dbReference>
<sequence>MPSPPPVAPHPVSPLRSLWLAVALSMGAAISLGITRFAYALLLPPMREDLGWSYTLAGGMNTVNALGYLLGALATPLLLRRVAPGAVLVAGAVMATVFMGLSGFFTQAAPLLVQRLLAGGASALVFIAGGLLAARLGAQVPGRSGLLLGLYYGGTGWGISLSALLVPAVLAVAPAPHSWTWAWWALALACVAATAALLWPARVLNGLAAPVAAASGTTPAAAVPERVRWQALAPALLGYGLFGVGYIGYMTFVVALLREQGRGAGEVTLFYALLGLAVVLSSRIWAGLLDRSRGGEALARLNALLGVATILPAITGAWPVVLASGLLFGGVFLSVVASTTALVRHNLPLALWASGISAFTIVFAAGQIVGPTVVGWIADGPGGLARGLVFSACALWVGALVAWRQKPL</sequence>
<dbReference type="InterPro" id="IPR036259">
    <property type="entry name" value="MFS_trans_sf"/>
</dbReference>
<dbReference type="EMBL" id="JAPCKI010000001">
    <property type="protein sequence ID" value="MDD2176046.1"/>
    <property type="molecule type" value="Genomic_DNA"/>
</dbReference>
<reference evidence="6" key="1">
    <citation type="submission" date="2022-10" db="EMBL/GenBank/DDBJ databases">
        <title>Description of microaerobic benzene degrading bacteria.</title>
        <authorList>
            <person name="Bedics A."/>
            <person name="Tancsics A."/>
            <person name="Banerjee S."/>
        </authorList>
    </citation>
    <scope>NUCLEOTIDE SEQUENCE</scope>
    <source>
        <strain evidence="6">D2M1</strain>
    </source>
</reference>
<feature type="transmembrane region" description="Helical" evidence="4">
    <location>
        <begin position="181"/>
        <end position="199"/>
    </location>
</feature>
<dbReference type="PANTHER" id="PTHR23537">
    <property type="match status" value="1"/>
</dbReference>
<feature type="transmembrane region" description="Helical" evidence="4">
    <location>
        <begin position="384"/>
        <end position="403"/>
    </location>
</feature>
<proteinExistence type="predicted"/>
<keyword evidence="7" id="KW-1185">Reference proteome</keyword>
<evidence type="ECO:0000313" key="6">
    <source>
        <dbReference type="EMBL" id="MDD2176046.1"/>
    </source>
</evidence>
<evidence type="ECO:0000256" key="4">
    <source>
        <dbReference type="SAM" id="Phobius"/>
    </source>
</evidence>
<organism evidence="6 7">
    <name type="scientific">Acidovorax benzenivorans</name>
    <dbReference type="NCBI Taxonomy" id="2987520"/>
    <lineage>
        <taxon>Bacteria</taxon>
        <taxon>Pseudomonadati</taxon>
        <taxon>Pseudomonadota</taxon>
        <taxon>Betaproteobacteria</taxon>
        <taxon>Burkholderiales</taxon>
        <taxon>Comamonadaceae</taxon>
        <taxon>Acidovorax</taxon>
    </lineage>
</organism>
<feature type="transmembrane region" description="Helical" evidence="4">
    <location>
        <begin position="86"/>
        <end position="105"/>
    </location>
</feature>
<keyword evidence="3 4" id="KW-0472">Membrane</keyword>
<dbReference type="Proteomes" id="UP001148932">
    <property type="component" value="Unassembled WGS sequence"/>
</dbReference>
<feature type="transmembrane region" description="Helical" evidence="4">
    <location>
        <begin position="236"/>
        <end position="257"/>
    </location>
</feature>
<name>A0ABT5RS94_9BURK</name>
<dbReference type="PANTHER" id="PTHR23537:SF1">
    <property type="entry name" value="SUGAR TRANSPORTER"/>
    <property type="match status" value="1"/>
</dbReference>
<dbReference type="InterPro" id="IPR010645">
    <property type="entry name" value="MFS_4"/>
</dbReference>
<evidence type="ECO:0000313" key="7">
    <source>
        <dbReference type="Proteomes" id="UP001148932"/>
    </source>
</evidence>